<evidence type="ECO:0000313" key="2">
    <source>
        <dbReference type="EMBL" id="QDU37593.1"/>
    </source>
</evidence>
<name>A0A517Z566_9PLAN</name>
<dbReference type="RefSeq" id="WP_145368529.1">
    <property type="nucleotide sequence ID" value="NZ_CP036275.1"/>
</dbReference>
<proteinExistence type="predicted"/>
<evidence type="ECO:0000259" key="1">
    <source>
        <dbReference type="Pfam" id="PF00154"/>
    </source>
</evidence>
<sequence length="268" mass="28617">MPQYHDGSRAATVRELATRLKQLQAARGATGHAMGAEVLSSGMPVLDRLLPDGGFRRGTLIEWLADGPGTGVERLLLQVVPAALQEGGVCLVIDPRQEFSPALAAAMNINLQRVLLVRPGRAEDAVWATEQALRCPGVAITIAWNELLDRPAENRILRRLQLAAETGGGLGVLLRPASLQRQPSWADVRLLVRPVPPGARGAPPRASVHKEKCVAPEGARHWMELDILHCRGGLGSRAAFLEIDDETGAVHLVSELADSTAPPRATGA</sequence>
<accession>A0A517Z566</accession>
<dbReference type="InterPro" id="IPR049428">
    <property type="entry name" value="RecA-like_N"/>
</dbReference>
<feature type="domain" description="RecA-like N-terminal" evidence="1">
    <location>
        <begin position="34"/>
        <end position="141"/>
    </location>
</feature>
<dbReference type="Proteomes" id="UP000320496">
    <property type="component" value="Chromosome"/>
</dbReference>
<protein>
    <submittedName>
        <fullName evidence="2">Recombinase A</fullName>
    </submittedName>
</protein>
<dbReference type="Pfam" id="PF00154">
    <property type="entry name" value="RecA_N"/>
    <property type="match status" value="1"/>
</dbReference>
<dbReference type="KEGG" id="mri:Mal4_19080"/>
<keyword evidence="3" id="KW-1185">Reference proteome</keyword>
<dbReference type="OrthoDB" id="211159at2"/>
<evidence type="ECO:0000313" key="3">
    <source>
        <dbReference type="Proteomes" id="UP000320496"/>
    </source>
</evidence>
<dbReference type="AlphaFoldDB" id="A0A517Z566"/>
<organism evidence="2 3">
    <name type="scientific">Maioricimonas rarisocia</name>
    <dbReference type="NCBI Taxonomy" id="2528026"/>
    <lineage>
        <taxon>Bacteria</taxon>
        <taxon>Pseudomonadati</taxon>
        <taxon>Planctomycetota</taxon>
        <taxon>Planctomycetia</taxon>
        <taxon>Planctomycetales</taxon>
        <taxon>Planctomycetaceae</taxon>
        <taxon>Maioricimonas</taxon>
    </lineage>
</organism>
<dbReference type="SUPFAM" id="SSF52540">
    <property type="entry name" value="P-loop containing nucleoside triphosphate hydrolases"/>
    <property type="match status" value="1"/>
</dbReference>
<gene>
    <name evidence="2" type="ORF">Mal4_19080</name>
</gene>
<dbReference type="Gene3D" id="3.40.50.300">
    <property type="entry name" value="P-loop containing nucleotide triphosphate hydrolases"/>
    <property type="match status" value="1"/>
</dbReference>
<reference evidence="2 3" key="1">
    <citation type="submission" date="2019-02" db="EMBL/GenBank/DDBJ databases">
        <title>Deep-cultivation of Planctomycetes and their phenomic and genomic characterization uncovers novel biology.</title>
        <authorList>
            <person name="Wiegand S."/>
            <person name="Jogler M."/>
            <person name="Boedeker C."/>
            <person name="Pinto D."/>
            <person name="Vollmers J."/>
            <person name="Rivas-Marin E."/>
            <person name="Kohn T."/>
            <person name="Peeters S.H."/>
            <person name="Heuer A."/>
            <person name="Rast P."/>
            <person name="Oberbeckmann S."/>
            <person name="Bunk B."/>
            <person name="Jeske O."/>
            <person name="Meyerdierks A."/>
            <person name="Storesund J.E."/>
            <person name="Kallscheuer N."/>
            <person name="Luecker S."/>
            <person name="Lage O.M."/>
            <person name="Pohl T."/>
            <person name="Merkel B.J."/>
            <person name="Hornburger P."/>
            <person name="Mueller R.-W."/>
            <person name="Bruemmer F."/>
            <person name="Labrenz M."/>
            <person name="Spormann A.M."/>
            <person name="Op den Camp H."/>
            <person name="Overmann J."/>
            <person name="Amann R."/>
            <person name="Jetten M.S.M."/>
            <person name="Mascher T."/>
            <person name="Medema M.H."/>
            <person name="Devos D.P."/>
            <person name="Kaster A.-K."/>
            <person name="Ovreas L."/>
            <person name="Rohde M."/>
            <person name="Galperin M.Y."/>
            <person name="Jogler C."/>
        </authorList>
    </citation>
    <scope>NUCLEOTIDE SEQUENCE [LARGE SCALE GENOMIC DNA]</scope>
    <source>
        <strain evidence="2 3">Mal4</strain>
    </source>
</reference>
<dbReference type="InterPro" id="IPR027417">
    <property type="entry name" value="P-loop_NTPase"/>
</dbReference>
<dbReference type="EMBL" id="CP036275">
    <property type="protein sequence ID" value="QDU37593.1"/>
    <property type="molecule type" value="Genomic_DNA"/>
</dbReference>